<dbReference type="SUPFAM" id="SSF54593">
    <property type="entry name" value="Glyoxalase/Bleomycin resistance protein/Dihydroxybiphenyl dioxygenase"/>
    <property type="match status" value="1"/>
</dbReference>
<reference evidence="3" key="1">
    <citation type="journal article" date="2019" name="Int. J. Syst. Evol. Microbiol.">
        <title>The Global Catalogue of Microorganisms (GCM) 10K type strain sequencing project: providing services to taxonomists for standard genome sequencing and annotation.</title>
        <authorList>
            <consortium name="The Broad Institute Genomics Platform"/>
            <consortium name="The Broad Institute Genome Sequencing Center for Infectious Disease"/>
            <person name="Wu L."/>
            <person name="Ma J."/>
        </authorList>
    </citation>
    <scope>NUCLEOTIDE SEQUENCE [LARGE SCALE GENOMIC DNA]</scope>
    <source>
        <strain evidence="3">CGMCC 4.7181</strain>
    </source>
</reference>
<dbReference type="Pfam" id="PF14534">
    <property type="entry name" value="DUF4440"/>
    <property type="match status" value="1"/>
</dbReference>
<evidence type="ECO:0000313" key="3">
    <source>
        <dbReference type="Proteomes" id="UP000638043"/>
    </source>
</evidence>
<gene>
    <name evidence="2" type="ORF">GCM10010910_03410</name>
</gene>
<accession>A0ABQ2MVT6</accession>
<dbReference type="InterPro" id="IPR032710">
    <property type="entry name" value="NTF2-like_dom_sf"/>
</dbReference>
<proteinExistence type="predicted"/>
<organism evidence="2 3">
    <name type="scientific">Microbacterium nanhaiense</name>
    <dbReference type="NCBI Taxonomy" id="1301026"/>
    <lineage>
        <taxon>Bacteria</taxon>
        <taxon>Bacillati</taxon>
        <taxon>Actinomycetota</taxon>
        <taxon>Actinomycetes</taxon>
        <taxon>Micrococcales</taxon>
        <taxon>Microbacteriaceae</taxon>
        <taxon>Microbacterium</taxon>
    </lineage>
</organism>
<comment type="caution">
    <text evidence="2">The sequence shown here is derived from an EMBL/GenBank/DDBJ whole genome shotgun (WGS) entry which is preliminary data.</text>
</comment>
<dbReference type="SUPFAM" id="SSF54427">
    <property type="entry name" value="NTF2-like"/>
    <property type="match status" value="1"/>
</dbReference>
<dbReference type="Gene3D" id="3.10.180.10">
    <property type="entry name" value="2,3-Dihydroxybiphenyl 1,2-Dioxygenase, domain 1"/>
    <property type="match status" value="1"/>
</dbReference>
<feature type="domain" description="DUF4440" evidence="1">
    <location>
        <begin position="170"/>
        <end position="270"/>
    </location>
</feature>
<evidence type="ECO:0000259" key="1">
    <source>
        <dbReference type="Pfam" id="PF14534"/>
    </source>
</evidence>
<protein>
    <recommendedName>
        <fullName evidence="1">DUF4440 domain-containing protein</fullName>
    </recommendedName>
</protein>
<keyword evidence="3" id="KW-1185">Reference proteome</keyword>
<dbReference type="Gene3D" id="3.10.450.50">
    <property type="match status" value="1"/>
</dbReference>
<dbReference type="InterPro" id="IPR029068">
    <property type="entry name" value="Glyas_Bleomycin-R_OHBP_Dase"/>
</dbReference>
<dbReference type="Proteomes" id="UP000638043">
    <property type="component" value="Unassembled WGS sequence"/>
</dbReference>
<dbReference type="InterPro" id="IPR027843">
    <property type="entry name" value="DUF4440"/>
</dbReference>
<evidence type="ECO:0000313" key="2">
    <source>
        <dbReference type="EMBL" id="GGO59733.1"/>
    </source>
</evidence>
<sequence>MRIAFIAGFGPVGADPEATLGFWADVIGIAFEEIAPGYHHAPGIEGARAFALWPLSQAAQATFGTVRWPDGVPVPQAWIEIEVDSRQAVAEATEELRDKGQDILIGAHEEPWGQTTARLLSPEGLLVGISYFDSLHGARGEDPSPQADGLPAAATIGAGAPPALTMDGLLDVERRGWDALCRSDGGSFYGRIMTSDAVMVLVNGMILDAKAVVETLNASPPWESYSIDDVRLVPTGEASAALVYRATAVRAAQEEPFVALMTSHYRLVDGAPALTLYQQTAIAP</sequence>
<dbReference type="EMBL" id="BMMQ01000001">
    <property type="protein sequence ID" value="GGO59733.1"/>
    <property type="molecule type" value="Genomic_DNA"/>
</dbReference>
<dbReference type="RefSeq" id="WP_229661065.1">
    <property type="nucleotide sequence ID" value="NZ_BMMQ01000001.1"/>
</dbReference>
<name>A0ABQ2MVT6_9MICO</name>